<evidence type="ECO:0000256" key="4">
    <source>
        <dbReference type="ARBA" id="ARBA00022833"/>
    </source>
</evidence>
<reference evidence="8" key="1">
    <citation type="submission" date="2023-07" db="EMBL/GenBank/DDBJ databases">
        <authorList>
            <person name="Haufschild T."/>
            <person name="Kallscheuer N."/>
            <person name="Hammer J."/>
            <person name="Kohn T."/>
            <person name="Kabuu M."/>
            <person name="Jogler M."/>
            <person name="Wohfarth N."/>
            <person name="Heuer A."/>
            <person name="Rohde M."/>
            <person name="van Teeseling M.C.F."/>
            <person name="Jogler C."/>
        </authorList>
    </citation>
    <scope>NUCLEOTIDE SEQUENCE</scope>
    <source>
        <strain evidence="8">Strain 138</strain>
        <strain evidence="9">Strain 318</strain>
    </source>
</reference>
<keyword evidence="3" id="KW-0378">Hydrolase</keyword>
<dbReference type="Proteomes" id="UP001229955">
    <property type="component" value="Chromosome"/>
</dbReference>
<evidence type="ECO:0000256" key="2">
    <source>
        <dbReference type="ARBA" id="ARBA00022723"/>
    </source>
</evidence>
<dbReference type="EMBL" id="CP130612">
    <property type="protein sequence ID" value="WKW12334.1"/>
    <property type="molecule type" value="Genomic_DNA"/>
</dbReference>
<evidence type="ECO:0000256" key="1">
    <source>
        <dbReference type="ARBA" id="ARBA00001947"/>
    </source>
</evidence>
<dbReference type="GO" id="GO:0009231">
    <property type="term" value="P:riboflavin biosynthetic process"/>
    <property type="evidence" value="ECO:0007669"/>
    <property type="project" value="TreeGrafter"/>
</dbReference>
<dbReference type="SUPFAM" id="SSF102215">
    <property type="entry name" value="Creatininase"/>
    <property type="match status" value="1"/>
</dbReference>
<evidence type="ECO:0000313" key="9">
    <source>
        <dbReference type="EMBL" id="WKW15241.1"/>
    </source>
</evidence>
<comment type="similarity">
    <text evidence="5">Belongs to the creatininase superfamily.</text>
</comment>
<dbReference type="KEGG" id="pspc:Strain318_001617"/>
<accession>A0AA49K061</accession>
<name>A0AA49JUV9_9BACT</name>
<evidence type="ECO:0000256" key="5">
    <source>
        <dbReference type="ARBA" id="ARBA00024029"/>
    </source>
</evidence>
<proteinExistence type="inferred from homology"/>
<evidence type="ECO:0000259" key="7">
    <source>
        <dbReference type="PROSITE" id="PS50206"/>
    </source>
</evidence>
<feature type="signal peptide" evidence="6">
    <location>
        <begin position="1"/>
        <end position="23"/>
    </location>
</feature>
<keyword evidence="6" id="KW-0732">Signal</keyword>
<dbReference type="Pfam" id="PF02633">
    <property type="entry name" value="Creatininase"/>
    <property type="match status" value="1"/>
</dbReference>
<evidence type="ECO:0000313" key="10">
    <source>
        <dbReference type="Proteomes" id="UP001229955"/>
    </source>
</evidence>
<comment type="cofactor">
    <cofactor evidence="1">
        <name>Zn(2+)</name>
        <dbReference type="ChEBI" id="CHEBI:29105"/>
    </cofactor>
</comment>
<dbReference type="EMBL" id="CP130613">
    <property type="protein sequence ID" value="WKW15241.1"/>
    <property type="molecule type" value="Genomic_DNA"/>
</dbReference>
<evidence type="ECO:0000256" key="3">
    <source>
        <dbReference type="ARBA" id="ARBA00022801"/>
    </source>
</evidence>
<dbReference type="Gene3D" id="3.40.50.10310">
    <property type="entry name" value="Creatininase"/>
    <property type="match status" value="1"/>
</dbReference>
<accession>A0AA49JUV9</accession>
<dbReference type="GO" id="GO:0016811">
    <property type="term" value="F:hydrolase activity, acting on carbon-nitrogen (but not peptide) bonds, in linear amides"/>
    <property type="evidence" value="ECO:0007669"/>
    <property type="project" value="TreeGrafter"/>
</dbReference>
<gene>
    <name evidence="8" type="ORF">Strain138_001618</name>
    <name evidence="9" type="ORF">Strain318_001617</name>
</gene>
<dbReference type="AlphaFoldDB" id="A0AA49JUV9"/>
<evidence type="ECO:0000313" key="8">
    <source>
        <dbReference type="EMBL" id="WKW12334.1"/>
    </source>
</evidence>
<dbReference type="InterPro" id="IPR003785">
    <property type="entry name" value="Creatininase/forma_Hydrolase"/>
</dbReference>
<dbReference type="GO" id="GO:0046872">
    <property type="term" value="F:metal ion binding"/>
    <property type="evidence" value="ECO:0007669"/>
    <property type="project" value="UniProtKB-KW"/>
</dbReference>
<dbReference type="RefSeq" id="WP_367885211.1">
    <property type="nucleotide sequence ID" value="NZ_CP130612.1"/>
</dbReference>
<keyword evidence="2" id="KW-0479">Metal-binding</keyword>
<keyword evidence="4" id="KW-0862">Zinc</keyword>
<organism evidence="8">
    <name type="scientific">Pseudogemmatithrix spongiicola</name>
    <dbReference type="NCBI Taxonomy" id="3062599"/>
    <lineage>
        <taxon>Bacteria</taxon>
        <taxon>Pseudomonadati</taxon>
        <taxon>Gemmatimonadota</taxon>
        <taxon>Gemmatimonadia</taxon>
        <taxon>Gemmatimonadales</taxon>
        <taxon>Gemmatimonadaceae</taxon>
        <taxon>Pseudogemmatithrix</taxon>
    </lineage>
</organism>
<dbReference type="PANTHER" id="PTHR35005:SF1">
    <property type="entry name" value="2-AMINO-5-FORMYLAMINO-6-RIBOSYLAMINOPYRIMIDIN-4(3H)-ONE 5'-MONOPHOSPHATE DEFORMYLASE"/>
    <property type="match status" value="1"/>
</dbReference>
<keyword evidence="10" id="KW-1185">Reference proteome</keyword>
<evidence type="ECO:0000256" key="6">
    <source>
        <dbReference type="SAM" id="SignalP"/>
    </source>
</evidence>
<dbReference type="InterPro" id="IPR024087">
    <property type="entry name" value="Creatininase-like_sf"/>
</dbReference>
<dbReference type="PANTHER" id="PTHR35005">
    <property type="entry name" value="3-DEHYDRO-SCYLLO-INOSOSE HYDROLASE"/>
    <property type="match status" value="1"/>
</dbReference>
<feature type="chain" id="PRO_5041268345" evidence="6">
    <location>
        <begin position="24"/>
        <end position="275"/>
    </location>
</feature>
<dbReference type="PROSITE" id="PS50206">
    <property type="entry name" value="RHODANESE_3"/>
    <property type="match status" value="1"/>
</dbReference>
<protein>
    <submittedName>
        <fullName evidence="8">Creatininase family protein</fullName>
    </submittedName>
</protein>
<dbReference type="InterPro" id="IPR001763">
    <property type="entry name" value="Rhodanese-like_dom"/>
</dbReference>
<sequence>MPTRLILLSLLCVLPVVPVAAQAPRTRSMDDLNWMEFAELVPARHRTVILTVGTLEPHGVVNNGADNTAPVAIAKAIAGAAGIDALLAPHIPYGVTGSMAPYPGALHIPEEAFRAYVRAVLDGLAKNKFRDIIIVNGHGGGQTAILQEVARDVALERGVNTLVVNWWSLTTDLSVSILGNQGGHAGLNETAFIQATDPSLLRRERYTGPDMATANPAPGAWAAVPFPSSITLYQPGEGWPTDFDAAKAQRYQRAVIGRVEELVRTTIANWKRAGF</sequence>
<feature type="domain" description="Rhodanese" evidence="7">
    <location>
        <begin position="103"/>
        <end position="176"/>
    </location>
</feature>